<evidence type="ECO:0000256" key="8">
    <source>
        <dbReference type="PROSITE-ProRule" id="PRU00169"/>
    </source>
</evidence>
<evidence type="ECO:0000256" key="1">
    <source>
        <dbReference type="ARBA" id="ARBA00004496"/>
    </source>
</evidence>
<evidence type="ECO:0000313" key="11">
    <source>
        <dbReference type="EMBL" id="GGG05988.1"/>
    </source>
</evidence>
<dbReference type="GO" id="GO:0005737">
    <property type="term" value="C:cytoplasm"/>
    <property type="evidence" value="ECO:0007669"/>
    <property type="project" value="UniProtKB-SubCell"/>
</dbReference>
<dbReference type="InterPro" id="IPR001789">
    <property type="entry name" value="Sig_transdc_resp-reg_receiver"/>
</dbReference>
<dbReference type="PANTHER" id="PTHR42713">
    <property type="entry name" value="HISTIDINE KINASE-RELATED"/>
    <property type="match status" value="1"/>
</dbReference>
<dbReference type="Gene3D" id="1.10.10.60">
    <property type="entry name" value="Homeodomain-like"/>
    <property type="match status" value="2"/>
</dbReference>
<dbReference type="Pfam" id="PF12833">
    <property type="entry name" value="HTH_18"/>
    <property type="match status" value="1"/>
</dbReference>
<keyword evidence="6" id="KW-0238">DNA-binding</keyword>
<dbReference type="PROSITE" id="PS50110">
    <property type="entry name" value="RESPONSE_REGULATORY"/>
    <property type="match status" value="1"/>
</dbReference>
<accession>A0A917FVT1</accession>
<keyword evidence="12" id="KW-1185">Reference proteome</keyword>
<dbReference type="SMART" id="SM00342">
    <property type="entry name" value="HTH_ARAC"/>
    <property type="match status" value="1"/>
</dbReference>
<dbReference type="InterPro" id="IPR051552">
    <property type="entry name" value="HptR"/>
</dbReference>
<dbReference type="Gene3D" id="3.40.50.2300">
    <property type="match status" value="1"/>
</dbReference>
<feature type="modified residue" description="4-aspartylphosphate" evidence="8">
    <location>
        <position position="53"/>
    </location>
</feature>
<dbReference type="GO" id="GO:0003700">
    <property type="term" value="F:DNA-binding transcription factor activity"/>
    <property type="evidence" value="ECO:0007669"/>
    <property type="project" value="InterPro"/>
</dbReference>
<dbReference type="Proteomes" id="UP000644756">
    <property type="component" value="Unassembled WGS sequence"/>
</dbReference>
<evidence type="ECO:0000259" key="10">
    <source>
        <dbReference type="PROSITE" id="PS50110"/>
    </source>
</evidence>
<dbReference type="InterPro" id="IPR020449">
    <property type="entry name" value="Tscrpt_reg_AraC-type_HTH"/>
</dbReference>
<dbReference type="SMART" id="SM00448">
    <property type="entry name" value="REC"/>
    <property type="match status" value="1"/>
</dbReference>
<dbReference type="Pfam" id="PF00072">
    <property type="entry name" value="Response_reg"/>
    <property type="match status" value="1"/>
</dbReference>
<dbReference type="InterPro" id="IPR011006">
    <property type="entry name" value="CheY-like_superfamily"/>
</dbReference>
<comment type="subcellular location">
    <subcellularLocation>
        <location evidence="1">Cytoplasm</location>
    </subcellularLocation>
</comment>
<evidence type="ECO:0000259" key="9">
    <source>
        <dbReference type="PROSITE" id="PS01124"/>
    </source>
</evidence>
<proteinExistence type="predicted"/>
<sequence>MKICVADDEKEVRESIIYKLKTLFPEEQLFDVQFGRLALEQIETVQPDLVFLDIRMPEIDGLEILRAIKRTCPGAHVAILSGYDDFGYARRALQLGAIDYLLKPADREQLREIVESVKSDMEKTLRKEIEGDLAKLSDQYVFIHDIQCFNTSLWFDERQAKEIVFGDPHAEEWHKRRESMRQQTLMSFAVNHDYEGIALYAPSGNNGLFFRRKQEFLPALLHGMNQWESRRFFSGDPEWPAKSEPMRKETAKQAAGLRQQILSFAKIGDEQRLEASLNAWLVCLREMKFASLKKECVNLMALLDEGLVKQEVIVLEEEKMHYWSQWAAKHKTWDELQAKIRKFVLGGVRTWMLLEQQTGSGWFEHALRLVDASRDPNISLESVAEAVGVHPVTLSRMFKQQTGINFVKYLVRSRLKRAQSMLLTTDKNINGIADEIGYVDHRYFRGLFKREFGLTPSEYRKTNGIMAVTDDAEDQA</sequence>
<dbReference type="InterPro" id="IPR009057">
    <property type="entry name" value="Homeodomain-like_sf"/>
</dbReference>
<dbReference type="GO" id="GO:0043565">
    <property type="term" value="F:sequence-specific DNA binding"/>
    <property type="evidence" value="ECO:0007669"/>
    <property type="project" value="InterPro"/>
</dbReference>
<organism evidence="11 12">
    <name type="scientific">Paenibacillus abyssi</name>
    <dbReference type="NCBI Taxonomy" id="1340531"/>
    <lineage>
        <taxon>Bacteria</taxon>
        <taxon>Bacillati</taxon>
        <taxon>Bacillota</taxon>
        <taxon>Bacilli</taxon>
        <taxon>Bacillales</taxon>
        <taxon>Paenibacillaceae</taxon>
        <taxon>Paenibacillus</taxon>
    </lineage>
</organism>
<name>A0A917FVT1_9BACL</name>
<dbReference type="SUPFAM" id="SSF52172">
    <property type="entry name" value="CheY-like"/>
    <property type="match status" value="1"/>
</dbReference>
<keyword evidence="2" id="KW-0963">Cytoplasm</keyword>
<keyword evidence="7" id="KW-0804">Transcription</keyword>
<gene>
    <name evidence="11" type="ORF">GCM10010916_23760</name>
</gene>
<reference evidence="11" key="1">
    <citation type="journal article" date="2014" name="Int. J. Syst. Evol. Microbiol.">
        <title>Complete genome sequence of Corynebacterium casei LMG S-19264T (=DSM 44701T), isolated from a smear-ripened cheese.</title>
        <authorList>
            <consortium name="US DOE Joint Genome Institute (JGI-PGF)"/>
            <person name="Walter F."/>
            <person name="Albersmeier A."/>
            <person name="Kalinowski J."/>
            <person name="Ruckert C."/>
        </authorList>
    </citation>
    <scope>NUCLEOTIDE SEQUENCE</scope>
    <source>
        <strain evidence="11">CGMCC 1.12987</strain>
    </source>
</reference>
<dbReference type="InterPro" id="IPR018060">
    <property type="entry name" value="HTH_AraC"/>
</dbReference>
<keyword evidence="3 8" id="KW-0597">Phosphoprotein</keyword>
<evidence type="ECO:0000313" key="12">
    <source>
        <dbReference type="Proteomes" id="UP000644756"/>
    </source>
</evidence>
<dbReference type="CDD" id="cd17536">
    <property type="entry name" value="REC_YesN-like"/>
    <property type="match status" value="1"/>
</dbReference>
<protein>
    <recommendedName>
        <fullName evidence="13">DNA-binding response regulator</fullName>
    </recommendedName>
</protein>
<dbReference type="RefSeq" id="WP_188531280.1">
    <property type="nucleotide sequence ID" value="NZ_BMGR01000007.1"/>
</dbReference>
<comment type="caution">
    <text evidence="11">The sequence shown here is derived from an EMBL/GenBank/DDBJ whole genome shotgun (WGS) entry which is preliminary data.</text>
</comment>
<evidence type="ECO:0000256" key="6">
    <source>
        <dbReference type="ARBA" id="ARBA00023125"/>
    </source>
</evidence>
<reference evidence="11" key="2">
    <citation type="submission" date="2020-09" db="EMBL/GenBank/DDBJ databases">
        <authorList>
            <person name="Sun Q."/>
            <person name="Zhou Y."/>
        </authorList>
    </citation>
    <scope>NUCLEOTIDE SEQUENCE</scope>
    <source>
        <strain evidence="11">CGMCC 1.12987</strain>
    </source>
</reference>
<evidence type="ECO:0000256" key="5">
    <source>
        <dbReference type="ARBA" id="ARBA00023015"/>
    </source>
</evidence>
<feature type="domain" description="HTH araC/xylS-type" evidence="9">
    <location>
        <begin position="364"/>
        <end position="462"/>
    </location>
</feature>
<feature type="domain" description="Response regulatory" evidence="10">
    <location>
        <begin position="2"/>
        <end position="118"/>
    </location>
</feature>
<evidence type="ECO:0000256" key="4">
    <source>
        <dbReference type="ARBA" id="ARBA00023012"/>
    </source>
</evidence>
<dbReference type="SUPFAM" id="SSF46689">
    <property type="entry name" value="Homeodomain-like"/>
    <property type="match status" value="2"/>
</dbReference>
<evidence type="ECO:0008006" key="13">
    <source>
        <dbReference type="Google" id="ProtNLM"/>
    </source>
</evidence>
<dbReference type="InterPro" id="IPR018062">
    <property type="entry name" value="HTH_AraC-typ_CS"/>
</dbReference>
<dbReference type="PROSITE" id="PS00041">
    <property type="entry name" value="HTH_ARAC_FAMILY_1"/>
    <property type="match status" value="1"/>
</dbReference>
<dbReference type="AlphaFoldDB" id="A0A917FVT1"/>
<dbReference type="PANTHER" id="PTHR42713:SF3">
    <property type="entry name" value="TRANSCRIPTIONAL REGULATORY PROTEIN HPTR"/>
    <property type="match status" value="1"/>
</dbReference>
<evidence type="ECO:0000256" key="2">
    <source>
        <dbReference type="ARBA" id="ARBA00022490"/>
    </source>
</evidence>
<dbReference type="EMBL" id="BMGR01000007">
    <property type="protein sequence ID" value="GGG05988.1"/>
    <property type="molecule type" value="Genomic_DNA"/>
</dbReference>
<keyword evidence="4" id="KW-0902">Two-component regulatory system</keyword>
<dbReference type="GO" id="GO:0000160">
    <property type="term" value="P:phosphorelay signal transduction system"/>
    <property type="evidence" value="ECO:0007669"/>
    <property type="project" value="UniProtKB-KW"/>
</dbReference>
<keyword evidence="5" id="KW-0805">Transcription regulation</keyword>
<evidence type="ECO:0000256" key="7">
    <source>
        <dbReference type="ARBA" id="ARBA00023163"/>
    </source>
</evidence>
<evidence type="ECO:0000256" key="3">
    <source>
        <dbReference type="ARBA" id="ARBA00022553"/>
    </source>
</evidence>
<dbReference type="PROSITE" id="PS01124">
    <property type="entry name" value="HTH_ARAC_FAMILY_2"/>
    <property type="match status" value="1"/>
</dbReference>
<dbReference type="PRINTS" id="PR00032">
    <property type="entry name" value="HTHARAC"/>
</dbReference>